<evidence type="ECO:0000313" key="3">
    <source>
        <dbReference type="Proteomes" id="UP000660862"/>
    </source>
</evidence>
<accession>A0A917HCH7</accession>
<comment type="caution">
    <text evidence="2">The sequence shown here is derived from an EMBL/GenBank/DDBJ whole genome shotgun (WGS) entry which is preliminary data.</text>
</comment>
<gene>
    <name evidence="2" type="ORF">GCM10007415_02400</name>
</gene>
<reference evidence="2" key="1">
    <citation type="journal article" date="2014" name="Int. J. Syst. Evol. Microbiol.">
        <title>Complete genome sequence of Corynebacterium casei LMG S-19264T (=DSM 44701T), isolated from a smear-ripened cheese.</title>
        <authorList>
            <consortium name="US DOE Joint Genome Institute (JGI-PGF)"/>
            <person name="Walter F."/>
            <person name="Albersmeier A."/>
            <person name="Kalinowski J."/>
            <person name="Ruckert C."/>
        </authorList>
    </citation>
    <scope>NUCLEOTIDE SEQUENCE</scope>
    <source>
        <strain evidence="2">CGMCC 1.12195</strain>
    </source>
</reference>
<reference evidence="2" key="2">
    <citation type="submission" date="2020-09" db="EMBL/GenBank/DDBJ databases">
        <authorList>
            <person name="Sun Q."/>
            <person name="Zhou Y."/>
        </authorList>
    </citation>
    <scope>NUCLEOTIDE SEQUENCE</scope>
    <source>
        <strain evidence="2">CGMCC 1.12195</strain>
    </source>
</reference>
<name>A0A917HCH7_9SPHI</name>
<dbReference type="GO" id="GO:0003824">
    <property type="term" value="F:catalytic activity"/>
    <property type="evidence" value="ECO:0007669"/>
    <property type="project" value="InterPro"/>
</dbReference>
<dbReference type="InterPro" id="IPR036691">
    <property type="entry name" value="Endo/exonu/phosph_ase_sf"/>
</dbReference>
<dbReference type="SUPFAM" id="SSF56219">
    <property type="entry name" value="DNase I-like"/>
    <property type="match status" value="1"/>
</dbReference>
<proteinExistence type="predicted"/>
<sequence>MRNVWNTWKYVLTILLTTAIQADVQAQYLKVMTFNIWHGGRETGEEEGPMRVVNVIRDSGADIVAMQETYGSGERIAEALGYHFYLRSTNLSILSRYPIVDTLDAYDPFNSGAVTIDVGGQPIVVASNWLNYPFDYWDLLEKGKRIDSVAWREQFEGEKNAGILREIVATLSPAIENSDRVPVIICGDFNTGSHLDWVLETRHLNGGYVMPFPATLLMEQWGFIDSFREIHPDPMTMRGITWSPAFPQAFQDRIDYIFYRGNSLKAVNSETIDTHPVVYPSDHAAVMTTFEIKK</sequence>
<dbReference type="Proteomes" id="UP000660862">
    <property type="component" value="Unassembled WGS sequence"/>
</dbReference>
<dbReference type="RefSeq" id="WP_188504121.1">
    <property type="nucleotide sequence ID" value="NZ_BMER01000001.1"/>
</dbReference>
<dbReference type="AlphaFoldDB" id="A0A917HCH7"/>
<evidence type="ECO:0000313" key="2">
    <source>
        <dbReference type="EMBL" id="GGG74444.1"/>
    </source>
</evidence>
<protein>
    <recommendedName>
        <fullName evidence="1">Endonuclease/exonuclease/phosphatase domain-containing protein</fullName>
    </recommendedName>
</protein>
<dbReference type="PANTHER" id="PTHR41349">
    <property type="match status" value="1"/>
</dbReference>
<keyword evidence="3" id="KW-1185">Reference proteome</keyword>
<dbReference type="InterPro" id="IPR005135">
    <property type="entry name" value="Endo/exonuclease/phosphatase"/>
</dbReference>
<organism evidence="2 3">
    <name type="scientific">Parapedobacter pyrenivorans</name>
    <dbReference type="NCBI Taxonomy" id="1305674"/>
    <lineage>
        <taxon>Bacteria</taxon>
        <taxon>Pseudomonadati</taxon>
        <taxon>Bacteroidota</taxon>
        <taxon>Sphingobacteriia</taxon>
        <taxon>Sphingobacteriales</taxon>
        <taxon>Sphingobacteriaceae</taxon>
        <taxon>Parapedobacter</taxon>
    </lineage>
</organism>
<dbReference type="Gene3D" id="3.60.10.10">
    <property type="entry name" value="Endonuclease/exonuclease/phosphatase"/>
    <property type="match status" value="1"/>
</dbReference>
<dbReference type="EMBL" id="BMER01000001">
    <property type="protein sequence ID" value="GGG74444.1"/>
    <property type="molecule type" value="Genomic_DNA"/>
</dbReference>
<dbReference type="Pfam" id="PF03372">
    <property type="entry name" value="Exo_endo_phos"/>
    <property type="match status" value="1"/>
</dbReference>
<evidence type="ECO:0000259" key="1">
    <source>
        <dbReference type="Pfam" id="PF03372"/>
    </source>
</evidence>
<dbReference type="PANTHER" id="PTHR41349:SF1">
    <property type="entry name" value="PROTEIN CBG08683"/>
    <property type="match status" value="1"/>
</dbReference>
<feature type="domain" description="Endonuclease/exonuclease/phosphatase" evidence="1">
    <location>
        <begin position="32"/>
        <end position="283"/>
    </location>
</feature>